<dbReference type="GO" id="GO:0005737">
    <property type="term" value="C:cytoplasm"/>
    <property type="evidence" value="ECO:0007669"/>
    <property type="project" value="TreeGrafter"/>
</dbReference>
<gene>
    <name evidence="13" type="ORF">AB675_8923</name>
</gene>
<dbReference type="EC" id="2.7.11.1" evidence="2"/>
<organism evidence="13 14">
    <name type="scientific">Cyphellophora attinorum</name>
    <dbReference type="NCBI Taxonomy" id="1664694"/>
    <lineage>
        <taxon>Eukaryota</taxon>
        <taxon>Fungi</taxon>
        <taxon>Dikarya</taxon>
        <taxon>Ascomycota</taxon>
        <taxon>Pezizomycotina</taxon>
        <taxon>Eurotiomycetes</taxon>
        <taxon>Chaetothyriomycetidae</taxon>
        <taxon>Chaetothyriales</taxon>
        <taxon>Cyphellophoraceae</taxon>
        <taxon>Cyphellophora</taxon>
    </lineage>
</organism>
<reference evidence="13 14" key="1">
    <citation type="submission" date="2015-06" db="EMBL/GenBank/DDBJ databases">
        <title>Draft genome of the ant-associated black yeast Phialophora attae CBS 131958.</title>
        <authorList>
            <person name="Moreno L.F."/>
            <person name="Stielow B.J."/>
            <person name="de Hoog S."/>
            <person name="Vicente V.A."/>
            <person name="Weiss V.A."/>
            <person name="de Vries M."/>
            <person name="Cruz L.M."/>
            <person name="Souza E.M."/>
        </authorList>
    </citation>
    <scope>NUCLEOTIDE SEQUENCE [LARGE SCALE GENOMIC DNA]</scope>
    <source>
        <strain evidence="13 14">CBS 131958</strain>
    </source>
</reference>
<dbReference type="InterPro" id="IPR017441">
    <property type="entry name" value="Protein_kinase_ATP_BS"/>
</dbReference>
<dbReference type="SMART" id="SM00220">
    <property type="entry name" value="S_TKc"/>
    <property type="match status" value="1"/>
</dbReference>
<dbReference type="GeneID" id="28741292"/>
<comment type="catalytic activity">
    <reaction evidence="8">
        <text>L-threonyl-[protein] + ATP = O-phospho-L-threonyl-[protein] + ADP + H(+)</text>
        <dbReference type="Rhea" id="RHEA:46608"/>
        <dbReference type="Rhea" id="RHEA-COMP:11060"/>
        <dbReference type="Rhea" id="RHEA-COMP:11605"/>
        <dbReference type="ChEBI" id="CHEBI:15378"/>
        <dbReference type="ChEBI" id="CHEBI:30013"/>
        <dbReference type="ChEBI" id="CHEBI:30616"/>
        <dbReference type="ChEBI" id="CHEBI:61977"/>
        <dbReference type="ChEBI" id="CHEBI:456216"/>
        <dbReference type="EC" id="2.7.11.1"/>
    </reaction>
</comment>
<name>A0A0N0NIS2_9EURO</name>
<feature type="compositionally biased region" description="Low complexity" evidence="11">
    <location>
        <begin position="43"/>
        <end position="53"/>
    </location>
</feature>
<proteinExistence type="inferred from homology"/>
<dbReference type="PROSITE" id="PS50011">
    <property type="entry name" value="PROTEIN_KINASE_DOM"/>
    <property type="match status" value="1"/>
</dbReference>
<dbReference type="PROSITE" id="PS00108">
    <property type="entry name" value="PROTEIN_KINASE_ST"/>
    <property type="match status" value="1"/>
</dbReference>
<evidence type="ECO:0000259" key="12">
    <source>
        <dbReference type="PROSITE" id="PS50011"/>
    </source>
</evidence>
<keyword evidence="3" id="KW-0723">Serine/threonine-protein kinase</keyword>
<dbReference type="Pfam" id="PF00069">
    <property type="entry name" value="Pkinase"/>
    <property type="match status" value="1"/>
</dbReference>
<evidence type="ECO:0000256" key="8">
    <source>
        <dbReference type="ARBA" id="ARBA00047899"/>
    </source>
</evidence>
<feature type="compositionally biased region" description="Basic and acidic residues" evidence="11">
    <location>
        <begin position="110"/>
        <end position="120"/>
    </location>
</feature>
<dbReference type="InterPro" id="IPR011009">
    <property type="entry name" value="Kinase-like_dom_sf"/>
</dbReference>
<dbReference type="PANTHER" id="PTHR48012">
    <property type="entry name" value="STERILE20-LIKE KINASE, ISOFORM B-RELATED"/>
    <property type="match status" value="1"/>
</dbReference>
<feature type="region of interest" description="Disordered" evidence="11">
    <location>
        <begin position="1"/>
        <end position="160"/>
    </location>
</feature>
<keyword evidence="7 10" id="KW-0067">ATP-binding</keyword>
<feature type="compositionally biased region" description="Basic and acidic residues" evidence="11">
    <location>
        <begin position="81"/>
        <end position="95"/>
    </location>
</feature>
<evidence type="ECO:0000256" key="10">
    <source>
        <dbReference type="PROSITE-ProRule" id="PRU10141"/>
    </source>
</evidence>
<keyword evidence="6 13" id="KW-0418">Kinase</keyword>
<comment type="caution">
    <text evidence="13">The sequence shown here is derived from an EMBL/GenBank/DDBJ whole genome shotgun (WGS) entry which is preliminary data.</text>
</comment>
<dbReference type="STRING" id="1664694.A0A0N0NIS2"/>
<feature type="region of interest" description="Disordered" evidence="11">
    <location>
        <begin position="699"/>
        <end position="719"/>
    </location>
</feature>
<evidence type="ECO:0000256" key="4">
    <source>
        <dbReference type="ARBA" id="ARBA00022679"/>
    </source>
</evidence>
<dbReference type="PANTHER" id="PTHR48012:SF10">
    <property type="entry name" value="FI20177P1"/>
    <property type="match status" value="1"/>
</dbReference>
<dbReference type="GO" id="GO:0004674">
    <property type="term" value="F:protein serine/threonine kinase activity"/>
    <property type="evidence" value="ECO:0007669"/>
    <property type="project" value="UniProtKB-KW"/>
</dbReference>
<evidence type="ECO:0000256" key="3">
    <source>
        <dbReference type="ARBA" id="ARBA00022527"/>
    </source>
</evidence>
<dbReference type="Gene3D" id="1.10.510.10">
    <property type="entry name" value="Transferase(Phosphotransferase) domain 1"/>
    <property type="match status" value="1"/>
</dbReference>
<evidence type="ECO:0000256" key="2">
    <source>
        <dbReference type="ARBA" id="ARBA00012513"/>
    </source>
</evidence>
<feature type="region of interest" description="Disordered" evidence="11">
    <location>
        <begin position="800"/>
        <end position="865"/>
    </location>
</feature>
<sequence>MSENSPAKVNKGPKKVTLKPDNWWQQRAPSRPATAGPPPPLALPALPGAAPVSGAPPVPEKSPLRDFFRGVPAAGASNRFSTEKGYFKSPEEERQTRRHLTPAALRIIKRREEIERKSREAFPAAADDEEAEATPSKQVDPAVQRYHENRARKRQDRAKAPKYFEDSNFVEKQQHPNLPNWSFEQAYEEAGVTRTTSPPVPVPDYYEDTNFAPATRRDFIGPSYQDIVNTFAPTTIPSVPRHNNQPRSVDIVAEAKDIPPLRLRESLYRKLLAAKSETDLPIPEDPEEAAQLEKAWNIKQRKIARNCVADRDPEDGLTELEAMRLAKQQERAVIEKCKRSNEEPPGYTFDELIGKGSFGRVYKGRQKASNKVVAIKVLDVDDADFAAYGEQKDEQIRDFNREIRILRQAQDSGAINLNPMIEALPIHSQLWLICEHCPGGSVKTLMRATNDRLAEKYILIVARELGKALKGLHEAGIIHRDIKAANVLIHEDGNLQLCDFGVANVLDTRTDKRRTFIGTLHWMPPELWTERPEYSDEVDVWEYGCTLYECALGRPPNSDLRERQQLKTRMRRLKQAISLPDNENFSEGLRNLVKFTLSPDAASRPSMKDVLEHDFLTNTEESHPTTDLADLVQNYYGWLFSGGQRVSLFMPGGAPAAATEDPDAKIGDSDEWNFSTTQDFERRVSTILEIPDLSDLTAEFEEEDTPRGPPKVTELSPPRQLTAAQKANFEARVNRGAADLSNLFDQGAPAYEFKTKTDFKPVLEPPPLGQRRTSDLPFRAMAEDRPSSIASNVLDLGDFDEADFAPPAPRTDDNIQTTYADTPKQEQTIRLADAATLRQKRADSKGPRDSTNQTLTARRSRLQTT</sequence>
<evidence type="ECO:0000313" key="14">
    <source>
        <dbReference type="Proteomes" id="UP000038010"/>
    </source>
</evidence>
<dbReference type="SUPFAM" id="SSF56112">
    <property type="entry name" value="Protein kinase-like (PK-like)"/>
    <property type="match status" value="1"/>
</dbReference>
<dbReference type="EMBL" id="LFJN01000033">
    <property type="protein sequence ID" value="KPI36151.1"/>
    <property type="molecule type" value="Genomic_DNA"/>
</dbReference>
<feature type="binding site" evidence="10">
    <location>
        <position position="376"/>
    </location>
    <ligand>
        <name>ATP</name>
        <dbReference type="ChEBI" id="CHEBI:30616"/>
    </ligand>
</feature>
<dbReference type="InterPro" id="IPR050629">
    <property type="entry name" value="STE20/SPS1-PAK"/>
</dbReference>
<protein>
    <recommendedName>
        <fullName evidence="2">non-specific serine/threonine protein kinase</fullName>
        <ecNumber evidence="2">2.7.11.1</ecNumber>
    </recommendedName>
</protein>
<evidence type="ECO:0000256" key="6">
    <source>
        <dbReference type="ARBA" id="ARBA00022777"/>
    </source>
</evidence>
<dbReference type="AlphaFoldDB" id="A0A0N0NIS2"/>
<comment type="similarity">
    <text evidence="1">Belongs to the protein kinase superfamily. STE Ser/Thr protein kinase family. STE20 subfamily.</text>
</comment>
<dbReference type="InterPro" id="IPR000719">
    <property type="entry name" value="Prot_kinase_dom"/>
</dbReference>
<evidence type="ECO:0000313" key="13">
    <source>
        <dbReference type="EMBL" id="KPI36151.1"/>
    </source>
</evidence>
<keyword evidence="5 10" id="KW-0547">Nucleotide-binding</keyword>
<dbReference type="OrthoDB" id="248923at2759"/>
<dbReference type="InterPro" id="IPR008271">
    <property type="entry name" value="Ser/Thr_kinase_AS"/>
</dbReference>
<keyword evidence="4" id="KW-0808">Transferase</keyword>
<feature type="compositionally biased region" description="Polar residues" evidence="11">
    <location>
        <begin position="814"/>
        <end position="828"/>
    </location>
</feature>
<dbReference type="PROSITE" id="PS00107">
    <property type="entry name" value="PROTEIN_KINASE_ATP"/>
    <property type="match status" value="1"/>
</dbReference>
<dbReference type="GO" id="GO:0005524">
    <property type="term" value="F:ATP binding"/>
    <property type="evidence" value="ECO:0007669"/>
    <property type="project" value="UniProtKB-UniRule"/>
</dbReference>
<dbReference type="VEuPathDB" id="FungiDB:AB675_8923"/>
<dbReference type="Proteomes" id="UP000038010">
    <property type="component" value="Unassembled WGS sequence"/>
</dbReference>
<evidence type="ECO:0000256" key="11">
    <source>
        <dbReference type="SAM" id="MobiDB-lite"/>
    </source>
</evidence>
<dbReference type="RefSeq" id="XP_017996114.1">
    <property type="nucleotide sequence ID" value="XM_018149412.1"/>
</dbReference>
<feature type="domain" description="Protein kinase" evidence="12">
    <location>
        <begin position="347"/>
        <end position="616"/>
    </location>
</feature>
<evidence type="ECO:0000256" key="5">
    <source>
        <dbReference type="ARBA" id="ARBA00022741"/>
    </source>
</evidence>
<keyword evidence="14" id="KW-1185">Reference proteome</keyword>
<accession>A0A0N0NIS2</accession>
<evidence type="ECO:0000256" key="9">
    <source>
        <dbReference type="ARBA" id="ARBA00048679"/>
    </source>
</evidence>
<evidence type="ECO:0000256" key="1">
    <source>
        <dbReference type="ARBA" id="ARBA00008874"/>
    </source>
</evidence>
<comment type="catalytic activity">
    <reaction evidence="9">
        <text>L-seryl-[protein] + ATP = O-phospho-L-seryl-[protein] + ADP + H(+)</text>
        <dbReference type="Rhea" id="RHEA:17989"/>
        <dbReference type="Rhea" id="RHEA-COMP:9863"/>
        <dbReference type="Rhea" id="RHEA-COMP:11604"/>
        <dbReference type="ChEBI" id="CHEBI:15378"/>
        <dbReference type="ChEBI" id="CHEBI:29999"/>
        <dbReference type="ChEBI" id="CHEBI:30616"/>
        <dbReference type="ChEBI" id="CHEBI:83421"/>
        <dbReference type="ChEBI" id="CHEBI:456216"/>
        <dbReference type="EC" id="2.7.11.1"/>
    </reaction>
</comment>
<evidence type="ECO:0000256" key="7">
    <source>
        <dbReference type="ARBA" id="ARBA00022840"/>
    </source>
</evidence>